<dbReference type="Proteomes" id="UP000504606">
    <property type="component" value="Unplaced"/>
</dbReference>
<evidence type="ECO:0000313" key="3">
    <source>
        <dbReference type="Proteomes" id="UP000504606"/>
    </source>
</evidence>
<organism evidence="3 4">
    <name type="scientific">Frankliniella occidentalis</name>
    <name type="common">Western flower thrips</name>
    <name type="synonym">Euthrips occidentalis</name>
    <dbReference type="NCBI Taxonomy" id="133901"/>
    <lineage>
        <taxon>Eukaryota</taxon>
        <taxon>Metazoa</taxon>
        <taxon>Ecdysozoa</taxon>
        <taxon>Arthropoda</taxon>
        <taxon>Hexapoda</taxon>
        <taxon>Insecta</taxon>
        <taxon>Pterygota</taxon>
        <taxon>Neoptera</taxon>
        <taxon>Paraneoptera</taxon>
        <taxon>Thysanoptera</taxon>
        <taxon>Terebrantia</taxon>
        <taxon>Thripoidea</taxon>
        <taxon>Thripidae</taxon>
        <taxon>Frankliniella</taxon>
    </lineage>
</organism>
<feature type="region of interest" description="Disordered" evidence="1">
    <location>
        <begin position="40"/>
        <end position="145"/>
    </location>
</feature>
<proteinExistence type="predicted"/>
<feature type="compositionally biased region" description="Gly residues" evidence="1">
    <location>
        <begin position="74"/>
        <end position="86"/>
    </location>
</feature>
<evidence type="ECO:0000256" key="1">
    <source>
        <dbReference type="SAM" id="MobiDB-lite"/>
    </source>
</evidence>
<evidence type="ECO:0000256" key="2">
    <source>
        <dbReference type="SAM" id="SignalP"/>
    </source>
</evidence>
<dbReference type="AlphaFoldDB" id="A0A9C6WW53"/>
<feature type="compositionally biased region" description="Gly residues" evidence="1">
    <location>
        <begin position="53"/>
        <end position="65"/>
    </location>
</feature>
<accession>A0A9C6WW53</accession>
<feature type="chain" id="PRO_5038723451" evidence="2">
    <location>
        <begin position="17"/>
        <end position="256"/>
    </location>
</feature>
<evidence type="ECO:0000313" key="4">
    <source>
        <dbReference type="RefSeq" id="XP_052123706.1"/>
    </source>
</evidence>
<feature type="compositionally biased region" description="Low complexity" evidence="1">
    <location>
        <begin position="128"/>
        <end position="145"/>
    </location>
</feature>
<keyword evidence="3" id="KW-1185">Reference proteome</keyword>
<sequence length="256" mass="26348">MAVLLIFLALIASSAANAWTHPTSRRSGAARLLGLGEAWEADPEGGGDRGRRGGWGPSGWSGLAGAGELDGVPLGAGPGAGPGAGVGAHRSWPWPQPAQAQQDQQLVNAVGGLGKRHGAPRGGRAAGEDAASATTSTTASSTRSTAPSPAIFTALGSVGVLSDLSSFFSNLQDNLESMENMTPEERRMVLGGVDSPHEMLPQAGPGRPMSAPALMTSLRNQRPSSRTRHFVETSEPAALRRSNNHDPQVLWAGLGR</sequence>
<feature type="signal peptide" evidence="2">
    <location>
        <begin position="1"/>
        <end position="16"/>
    </location>
</feature>
<protein>
    <submittedName>
        <fullName evidence="4">Uncharacterized protein LOC113213874 isoform X1</fullName>
    </submittedName>
</protein>
<dbReference type="RefSeq" id="XP_052123706.1">
    <property type="nucleotide sequence ID" value="XM_052267746.1"/>
</dbReference>
<dbReference type="GeneID" id="113213874"/>
<keyword evidence="2" id="KW-0732">Signal</keyword>
<dbReference type="KEGG" id="foc:113213874"/>
<name>A0A9C6WW53_FRAOC</name>
<dbReference type="OrthoDB" id="7477138at2759"/>
<reference evidence="4" key="1">
    <citation type="submission" date="2025-08" db="UniProtKB">
        <authorList>
            <consortium name="RefSeq"/>
        </authorList>
    </citation>
    <scope>IDENTIFICATION</scope>
    <source>
        <tissue evidence="4">Whole organism</tissue>
    </source>
</reference>
<feature type="region of interest" description="Disordered" evidence="1">
    <location>
        <begin position="219"/>
        <end position="244"/>
    </location>
</feature>
<gene>
    <name evidence="4" type="primary">LOC113213874</name>
</gene>